<name>A0ABZ3F5C8_9HELI</name>
<accession>A0ABZ3F5C8</accession>
<dbReference type="Gene3D" id="3.90.220.20">
    <property type="entry name" value="DNA methylase specificity domains"/>
    <property type="match status" value="1"/>
</dbReference>
<keyword evidence="2" id="KW-0680">Restriction system</keyword>
<evidence type="ECO:0000313" key="5">
    <source>
        <dbReference type="EMBL" id="XAM18373.1"/>
    </source>
</evidence>
<proteinExistence type="inferred from homology"/>
<dbReference type="GO" id="GO:0016787">
    <property type="term" value="F:hydrolase activity"/>
    <property type="evidence" value="ECO:0007669"/>
    <property type="project" value="UniProtKB-KW"/>
</dbReference>
<protein>
    <submittedName>
        <fullName evidence="5">Restriction endonuclease subunit S</fullName>
        <ecNumber evidence="5">3.1.21.-</ecNumber>
    </submittedName>
</protein>
<sequence>MPLENFINIKWQEFRIGELFEMIKPKCSYAKRDLPKEPTSKCDLPAITCTSDNQGISCYVPRQNAEILKNVISVAANGDAPAFYQPYEFTILQDAYALKFTEKELNSSCYLYLTSLLQKILQKYNWNNKSGWTKVSQEFIYLPTYPNNKIAFDFMESFIKALEKGSIKSVVEFSEMKLNAYKK</sequence>
<keyword evidence="5" id="KW-0255">Endonuclease</keyword>
<evidence type="ECO:0000256" key="2">
    <source>
        <dbReference type="ARBA" id="ARBA00022747"/>
    </source>
</evidence>
<evidence type="ECO:0000256" key="1">
    <source>
        <dbReference type="ARBA" id="ARBA00010923"/>
    </source>
</evidence>
<dbReference type="GO" id="GO:0004519">
    <property type="term" value="F:endonuclease activity"/>
    <property type="evidence" value="ECO:0007669"/>
    <property type="project" value="UniProtKB-KW"/>
</dbReference>
<keyword evidence="5" id="KW-0540">Nuclease</keyword>
<keyword evidence="3" id="KW-0238">DNA-binding</keyword>
<keyword evidence="5" id="KW-0378">Hydrolase</keyword>
<evidence type="ECO:0000313" key="6">
    <source>
        <dbReference type="Proteomes" id="UP001434737"/>
    </source>
</evidence>
<dbReference type="InterPro" id="IPR044946">
    <property type="entry name" value="Restrct_endonuc_typeI_TRD_sf"/>
</dbReference>
<comment type="similarity">
    <text evidence="1">Belongs to the type-I restriction system S methylase family.</text>
</comment>
<organism evidence="5 6">
    <name type="scientific">Helicobacter mastomyrinus</name>
    <dbReference type="NCBI Taxonomy" id="287948"/>
    <lineage>
        <taxon>Bacteria</taxon>
        <taxon>Pseudomonadati</taxon>
        <taxon>Campylobacterota</taxon>
        <taxon>Epsilonproteobacteria</taxon>
        <taxon>Campylobacterales</taxon>
        <taxon>Helicobacteraceae</taxon>
        <taxon>Helicobacter</taxon>
    </lineage>
</organism>
<gene>
    <name evidence="5" type="ORF">V3I05_01440</name>
</gene>
<evidence type="ECO:0000259" key="4">
    <source>
        <dbReference type="Pfam" id="PF01420"/>
    </source>
</evidence>
<evidence type="ECO:0000256" key="3">
    <source>
        <dbReference type="ARBA" id="ARBA00023125"/>
    </source>
</evidence>
<keyword evidence="6" id="KW-1185">Reference proteome</keyword>
<dbReference type="SUPFAM" id="SSF116734">
    <property type="entry name" value="DNA methylase specificity domain"/>
    <property type="match status" value="1"/>
</dbReference>
<dbReference type="Pfam" id="PF01420">
    <property type="entry name" value="Methylase_S"/>
    <property type="match status" value="1"/>
</dbReference>
<reference evidence="5 6" key="1">
    <citation type="submission" date="2024-02" db="EMBL/GenBank/DDBJ databases">
        <title>Genome and pathogenicity analysis of Helicobacter mastomyrinus isolated from mice.</title>
        <authorList>
            <person name="Zhu L."/>
        </authorList>
    </citation>
    <scope>NUCLEOTIDE SEQUENCE [LARGE SCALE GENOMIC DNA]</scope>
    <source>
        <strain evidence="5 6">Hm-17</strain>
    </source>
</reference>
<dbReference type="InterPro" id="IPR000055">
    <property type="entry name" value="Restrct_endonuc_typeI_TRD"/>
</dbReference>
<dbReference type="EMBL" id="CP145316">
    <property type="protein sequence ID" value="XAM18373.1"/>
    <property type="molecule type" value="Genomic_DNA"/>
</dbReference>
<dbReference type="RefSeq" id="WP_343353779.1">
    <property type="nucleotide sequence ID" value="NZ_CP145316.1"/>
</dbReference>
<feature type="domain" description="Type I restriction modification DNA specificity" evidence="4">
    <location>
        <begin position="9"/>
        <end position="169"/>
    </location>
</feature>
<dbReference type="EC" id="3.1.21.-" evidence="5"/>
<dbReference type="Proteomes" id="UP001434737">
    <property type="component" value="Chromosome"/>
</dbReference>